<evidence type="ECO:0000313" key="1">
    <source>
        <dbReference type="EMBL" id="GFZ01860.1"/>
    </source>
</evidence>
<name>A0A7J0FUL4_9ERIC</name>
<dbReference type="Proteomes" id="UP000585474">
    <property type="component" value="Unassembled WGS sequence"/>
</dbReference>
<evidence type="ECO:0000313" key="2">
    <source>
        <dbReference type="Proteomes" id="UP000585474"/>
    </source>
</evidence>
<proteinExistence type="predicted"/>
<gene>
    <name evidence="1" type="ORF">Acr_15g0004690</name>
</gene>
<reference evidence="1 2" key="1">
    <citation type="submission" date="2019-07" db="EMBL/GenBank/DDBJ databases">
        <title>De Novo Assembly of kiwifruit Actinidia rufa.</title>
        <authorList>
            <person name="Sugita-Konishi S."/>
            <person name="Sato K."/>
            <person name="Mori E."/>
            <person name="Abe Y."/>
            <person name="Kisaki G."/>
            <person name="Hamano K."/>
            <person name="Suezawa K."/>
            <person name="Otani M."/>
            <person name="Fukuda T."/>
            <person name="Manabe T."/>
            <person name="Gomi K."/>
            <person name="Tabuchi M."/>
            <person name="Akimitsu K."/>
            <person name="Kataoka I."/>
        </authorList>
    </citation>
    <scope>NUCLEOTIDE SEQUENCE [LARGE SCALE GENOMIC DNA]</scope>
    <source>
        <strain evidence="2">cv. Fuchu</strain>
    </source>
</reference>
<keyword evidence="2" id="KW-1185">Reference proteome</keyword>
<dbReference type="EMBL" id="BJWL01000015">
    <property type="protein sequence ID" value="GFZ01860.1"/>
    <property type="molecule type" value="Genomic_DNA"/>
</dbReference>
<protein>
    <submittedName>
        <fullName evidence="1">Uncharacterized protein</fullName>
    </submittedName>
</protein>
<organism evidence="1 2">
    <name type="scientific">Actinidia rufa</name>
    <dbReference type="NCBI Taxonomy" id="165716"/>
    <lineage>
        <taxon>Eukaryota</taxon>
        <taxon>Viridiplantae</taxon>
        <taxon>Streptophyta</taxon>
        <taxon>Embryophyta</taxon>
        <taxon>Tracheophyta</taxon>
        <taxon>Spermatophyta</taxon>
        <taxon>Magnoliopsida</taxon>
        <taxon>eudicotyledons</taxon>
        <taxon>Gunneridae</taxon>
        <taxon>Pentapetalae</taxon>
        <taxon>asterids</taxon>
        <taxon>Ericales</taxon>
        <taxon>Actinidiaceae</taxon>
        <taxon>Actinidia</taxon>
    </lineage>
</organism>
<accession>A0A7J0FUL4</accession>
<dbReference type="AlphaFoldDB" id="A0A7J0FUL4"/>
<sequence>MAIEQGRPVLRAKDDEKLDPMVILGQGISNKYLQGCVLGSHDLYILLRERNNSCRLSLRPVLASFTLSVVLSNNARQPAFELLDPKSGSSQQLCTPQFYYFGTSRLANLRNAITGFVVIKRCILICLTTSLNLRHSPEERSFIVYDIQLNEWNFVQTIPGVGVVGDTIYGCSLAGVPLAYKYKYKSKSRIGSSGIDVSLGKSKYSRFKTILYLSK</sequence>
<comment type="caution">
    <text evidence="1">The sequence shown here is derived from an EMBL/GenBank/DDBJ whole genome shotgun (WGS) entry which is preliminary data.</text>
</comment>